<sequence>MAIIILKPGGIRQPHWHPFAWEMNFVVSGKAEWSVVGTSGQHDSFIAKAGDLVFVPRGYFHYFANADKYEDLKVLIVFNSGLAVSADDIGIVASLNGIPTDILAASFNMPKAYFDKLPRNLTQTSIILRNGAKP</sequence>
<dbReference type="Proteomes" id="UP000663860">
    <property type="component" value="Unassembled WGS sequence"/>
</dbReference>
<evidence type="ECO:0000313" key="2">
    <source>
        <dbReference type="EMBL" id="CAF0788747.1"/>
    </source>
</evidence>
<protein>
    <recommendedName>
        <fullName evidence="1">Cupin type-1 domain-containing protein</fullName>
    </recommendedName>
</protein>
<evidence type="ECO:0000313" key="4">
    <source>
        <dbReference type="Proteomes" id="UP000663868"/>
    </source>
</evidence>
<dbReference type="Proteomes" id="UP000663868">
    <property type="component" value="Unassembled WGS sequence"/>
</dbReference>
<dbReference type="Pfam" id="PF00190">
    <property type="entry name" value="Cupin_1"/>
    <property type="match status" value="1"/>
</dbReference>
<dbReference type="InterPro" id="IPR006045">
    <property type="entry name" value="Cupin_1"/>
</dbReference>
<dbReference type="SMART" id="SM00835">
    <property type="entry name" value="Cupin_1"/>
    <property type="match status" value="1"/>
</dbReference>
<dbReference type="PANTHER" id="PTHR31238">
    <property type="entry name" value="GERMIN-LIKE PROTEIN SUBFAMILY 3 MEMBER 3"/>
    <property type="match status" value="1"/>
</dbReference>
<accession>A0A819MGW6</accession>
<dbReference type="InterPro" id="IPR014710">
    <property type="entry name" value="RmlC-like_jellyroll"/>
</dbReference>
<dbReference type="SUPFAM" id="SSF51182">
    <property type="entry name" value="RmlC-like cupins"/>
    <property type="match status" value="1"/>
</dbReference>
<evidence type="ECO:0000313" key="3">
    <source>
        <dbReference type="EMBL" id="CAF3979367.1"/>
    </source>
</evidence>
<dbReference type="InterPro" id="IPR019780">
    <property type="entry name" value="Germin_Mn-BS"/>
</dbReference>
<dbReference type="AlphaFoldDB" id="A0A819MGW6"/>
<name>A0A819MGW6_9BILA</name>
<dbReference type="EMBL" id="CAJOBB010002558">
    <property type="protein sequence ID" value="CAF3979367.1"/>
    <property type="molecule type" value="Genomic_DNA"/>
</dbReference>
<comment type="caution">
    <text evidence="3">The sequence shown here is derived from an EMBL/GenBank/DDBJ whole genome shotgun (WGS) entry which is preliminary data.</text>
</comment>
<dbReference type="Gene3D" id="2.60.120.10">
    <property type="entry name" value="Jelly Rolls"/>
    <property type="match status" value="1"/>
</dbReference>
<proteinExistence type="predicted"/>
<organism evidence="3 4">
    <name type="scientific">Adineta steineri</name>
    <dbReference type="NCBI Taxonomy" id="433720"/>
    <lineage>
        <taxon>Eukaryota</taxon>
        <taxon>Metazoa</taxon>
        <taxon>Spiralia</taxon>
        <taxon>Gnathifera</taxon>
        <taxon>Rotifera</taxon>
        <taxon>Eurotatoria</taxon>
        <taxon>Bdelloidea</taxon>
        <taxon>Adinetida</taxon>
        <taxon>Adinetidae</taxon>
        <taxon>Adineta</taxon>
    </lineage>
</organism>
<reference evidence="3" key="1">
    <citation type="submission" date="2021-02" db="EMBL/GenBank/DDBJ databases">
        <authorList>
            <person name="Nowell W R."/>
        </authorList>
    </citation>
    <scope>NUCLEOTIDE SEQUENCE</scope>
</reference>
<dbReference type="GO" id="GO:0030145">
    <property type="term" value="F:manganese ion binding"/>
    <property type="evidence" value="ECO:0007669"/>
    <property type="project" value="InterPro"/>
</dbReference>
<dbReference type="InterPro" id="IPR011051">
    <property type="entry name" value="RmlC_Cupin_sf"/>
</dbReference>
<evidence type="ECO:0000259" key="1">
    <source>
        <dbReference type="SMART" id="SM00835"/>
    </source>
</evidence>
<gene>
    <name evidence="2" type="ORF">IZO911_LOCUS6274</name>
    <name evidence="3" type="ORF">KXQ929_LOCUS27247</name>
</gene>
<dbReference type="EMBL" id="CAJNOE010000039">
    <property type="protein sequence ID" value="CAF0788747.1"/>
    <property type="molecule type" value="Genomic_DNA"/>
</dbReference>
<dbReference type="PROSITE" id="PS00725">
    <property type="entry name" value="GERMIN"/>
    <property type="match status" value="1"/>
</dbReference>
<feature type="domain" description="Cupin type-1" evidence="1">
    <location>
        <begin position="1"/>
        <end position="115"/>
    </location>
</feature>